<evidence type="ECO:0000256" key="1">
    <source>
        <dbReference type="SAM" id="MobiDB-lite"/>
    </source>
</evidence>
<keyword evidence="3" id="KW-1185">Reference proteome</keyword>
<evidence type="ECO:0000313" key="2">
    <source>
        <dbReference type="EMBL" id="GGK29317.1"/>
    </source>
</evidence>
<gene>
    <name evidence="2" type="ORF">GCM10010124_22620</name>
</gene>
<comment type="caution">
    <text evidence="2">The sequence shown here is derived from an EMBL/GenBank/DDBJ whole genome shotgun (WGS) entry which is preliminary data.</text>
</comment>
<sequence length="178" mass="18832">MDKKFARTDRPAPAPGDHTPDILHALLSPVGAHRLPDSLPGAPAPRAYHGGACAVAATPVLTRPHAHPEVAMSEPTTRRRPLAISDRPAPDRHGGGDGAPAAAETLLRPVPLAPLADPAPARGRARVPRMREPEGMRVDLLGVWHARDRHAPLPAVIWEELTAAHPELFDEDGHGAAA</sequence>
<organism evidence="2 3">
    <name type="scientific">Pilimelia terevasa</name>
    <dbReference type="NCBI Taxonomy" id="53372"/>
    <lineage>
        <taxon>Bacteria</taxon>
        <taxon>Bacillati</taxon>
        <taxon>Actinomycetota</taxon>
        <taxon>Actinomycetes</taxon>
        <taxon>Micromonosporales</taxon>
        <taxon>Micromonosporaceae</taxon>
        <taxon>Pilimelia</taxon>
    </lineage>
</organism>
<feature type="compositionally biased region" description="Basic and acidic residues" evidence="1">
    <location>
        <begin position="1"/>
        <end position="10"/>
    </location>
</feature>
<feature type="region of interest" description="Disordered" evidence="1">
    <location>
        <begin position="64"/>
        <end position="102"/>
    </location>
</feature>
<dbReference type="AlphaFoldDB" id="A0A8J3BPH0"/>
<reference evidence="2" key="2">
    <citation type="submission" date="2020-09" db="EMBL/GenBank/DDBJ databases">
        <authorList>
            <person name="Sun Q."/>
            <person name="Ohkuma M."/>
        </authorList>
    </citation>
    <scope>NUCLEOTIDE SEQUENCE</scope>
    <source>
        <strain evidence="2">JCM 3091</strain>
    </source>
</reference>
<reference evidence="2" key="1">
    <citation type="journal article" date="2014" name="Int. J. Syst. Evol. Microbiol.">
        <title>Complete genome sequence of Corynebacterium casei LMG S-19264T (=DSM 44701T), isolated from a smear-ripened cheese.</title>
        <authorList>
            <consortium name="US DOE Joint Genome Institute (JGI-PGF)"/>
            <person name="Walter F."/>
            <person name="Albersmeier A."/>
            <person name="Kalinowski J."/>
            <person name="Ruckert C."/>
        </authorList>
    </citation>
    <scope>NUCLEOTIDE SEQUENCE</scope>
    <source>
        <strain evidence="2">JCM 3091</strain>
    </source>
</reference>
<accession>A0A8J3BPH0</accession>
<name>A0A8J3BPH0_9ACTN</name>
<dbReference type="Proteomes" id="UP000662200">
    <property type="component" value="Unassembled WGS sequence"/>
</dbReference>
<proteinExistence type="predicted"/>
<evidence type="ECO:0000313" key="3">
    <source>
        <dbReference type="Proteomes" id="UP000662200"/>
    </source>
</evidence>
<dbReference type="RefSeq" id="WP_189114237.1">
    <property type="nucleotide sequence ID" value="NZ_BMQC01000007.1"/>
</dbReference>
<protein>
    <submittedName>
        <fullName evidence="2">Uncharacterized protein</fullName>
    </submittedName>
</protein>
<dbReference type="EMBL" id="BMQC01000007">
    <property type="protein sequence ID" value="GGK29317.1"/>
    <property type="molecule type" value="Genomic_DNA"/>
</dbReference>
<feature type="region of interest" description="Disordered" evidence="1">
    <location>
        <begin position="1"/>
        <end position="21"/>
    </location>
</feature>